<protein>
    <recommendedName>
        <fullName evidence="2">DUF4126 domain-containing protein</fullName>
    </recommendedName>
</protein>
<dbReference type="AlphaFoldDB" id="A0A382DAM2"/>
<evidence type="ECO:0000313" key="3">
    <source>
        <dbReference type="EMBL" id="SVB35546.1"/>
    </source>
</evidence>
<organism evidence="3">
    <name type="scientific">marine metagenome</name>
    <dbReference type="NCBI Taxonomy" id="408172"/>
    <lineage>
        <taxon>unclassified sequences</taxon>
        <taxon>metagenomes</taxon>
        <taxon>ecological metagenomes</taxon>
    </lineage>
</organism>
<name>A0A382DAM2_9ZZZZ</name>
<keyword evidence="1" id="KW-1133">Transmembrane helix</keyword>
<sequence>MEAIMSIMIGVALSATCGFRVFVPLLAVNIGTRALDANGQPLIELAGGFDWLSSDIALMVFLVATLFEIGGYYIPWIDNLLDTIASPASIVAGTVITASFVTGMDPWLQWLLGVIAGGGAAGAVQAATVVARAGSTVTTGGLGNPIVASVETSGAFLGSALSILVAPFAIALFVLLLGGGVWIWWRRRGHKLAAAH</sequence>
<gene>
    <name evidence="3" type="ORF">METZ01_LOCUS188400</name>
</gene>
<feature type="transmembrane region" description="Helical" evidence="1">
    <location>
        <begin position="80"/>
        <end position="101"/>
    </location>
</feature>
<evidence type="ECO:0000256" key="1">
    <source>
        <dbReference type="SAM" id="Phobius"/>
    </source>
</evidence>
<keyword evidence="1" id="KW-0812">Transmembrane</keyword>
<feature type="domain" description="DUF4126" evidence="2">
    <location>
        <begin position="7"/>
        <end position="186"/>
    </location>
</feature>
<reference evidence="3" key="1">
    <citation type="submission" date="2018-05" db="EMBL/GenBank/DDBJ databases">
        <authorList>
            <person name="Lanie J.A."/>
            <person name="Ng W.-L."/>
            <person name="Kazmierczak K.M."/>
            <person name="Andrzejewski T.M."/>
            <person name="Davidsen T.M."/>
            <person name="Wayne K.J."/>
            <person name="Tettelin H."/>
            <person name="Glass J.I."/>
            <person name="Rusch D."/>
            <person name="Podicherti R."/>
            <person name="Tsui H.-C.T."/>
            <person name="Winkler M.E."/>
        </authorList>
    </citation>
    <scope>NUCLEOTIDE SEQUENCE</scope>
</reference>
<dbReference type="InterPro" id="IPR025196">
    <property type="entry name" value="DUF4126"/>
</dbReference>
<feature type="transmembrane region" description="Helical" evidence="1">
    <location>
        <begin position="51"/>
        <end position="73"/>
    </location>
</feature>
<accession>A0A382DAM2</accession>
<dbReference type="EMBL" id="UINC01038475">
    <property type="protein sequence ID" value="SVB35546.1"/>
    <property type="molecule type" value="Genomic_DNA"/>
</dbReference>
<feature type="transmembrane region" description="Helical" evidence="1">
    <location>
        <begin position="160"/>
        <end position="185"/>
    </location>
</feature>
<keyword evidence="1" id="KW-0472">Membrane</keyword>
<evidence type="ECO:0000259" key="2">
    <source>
        <dbReference type="Pfam" id="PF13548"/>
    </source>
</evidence>
<dbReference type="Pfam" id="PF13548">
    <property type="entry name" value="DUF4126"/>
    <property type="match status" value="1"/>
</dbReference>
<proteinExistence type="predicted"/>